<accession>A0A183V5I9</accession>
<dbReference type="Proteomes" id="UP000050794">
    <property type="component" value="Unassembled WGS sequence"/>
</dbReference>
<proteinExistence type="predicted"/>
<protein>
    <submittedName>
        <fullName evidence="3">AhpC-TSA domain-containing protein</fullName>
    </submittedName>
</protein>
<evidence type="ECO:0000313" key="1">
    <source>
        <dbReference type="EMBL" id="VDM47330.1"/>
    </source>
</evidence>
<keyword evidence="2" id="KW-1185">Reference proteome</keyword>
<dbReference type="EMBL" id="UYWY01023263">
    <property type="protein sequence ID" value="VDM47330.1"/>
    <property type="molecule type" value="Genomic_DNA"/>
</dbReference>
<dbReference type="AlphaFoldDB" id="A0A183V5I9"/>
<gene>
    <name evidence="1" type="ORF">TCNE_LOCUS16009</name>
</gene>
<sequence>MDRIKTICVLPAADSKHHHHNIKEELENFAVFLESKISEYEKALSDTSAVVFTANVLQNRVASWEFAVQLTKIYEAFGVRRSDEFAEKFEQMRDSNDTSNEIKALITKVIELFDKWDFFLKTIDGELEKAVGSQSLQEIAAQEDESAFFFSEIHLAKRSNSLKHGTLKSFIKESAYDMTLITVIVSFSSPESAEHTLRMYENLNEFQKYGCDVLMLTKEDIGTGGGFLKIVGVPFRQLMGEQEALSRLLQYRQSAISLAGSKALHMFTEIICNDETLAMSDGPSALQNNSACAQISTGGGTILVDKSGQVLYSYIGTDKSDWPDVAVLLENVRLVR</sequence>
<reference evidence="3" key="1">
    <citation type="submission" date="2016-06" db="UniProtKB">
        <authorList>
            <consortium name="WormBaseParasite"/>
        </authorList>
    </citation>
    <scope>IDENTIFICATION</scope>
</reference>
<dbReference type="Gene3D" id="3.40.30.10">
    <property type="entry name" value="Glutaredoxin"/>
    <property type="match status" value="1"/>
</dbReference>
<evidence type="ECO:0000313" key="2">
    <source>
        <dbReference type="Proteomes" id="UP000050794"/>
    </source>
</evidence>
<dbReference type="WBParaSite" id="TCNE_0001601001-mRNA-1">
    <property type="protein sequence ID" value="TCNE_0001601001-mRNA-1"/>
    <property type="gene ID" value="TCNE_0001601001"/>
</dbReference>
<name>A0A183V5I9_TOXCA</name>
<evidence type="ECO:0000313" key="3">
    <source>
        <dbReference type="WBParaSite" id="TCNE_0001601001-mRNA-1"/>
    </source>
</evidence>
<organism evidence="2 3">
    <name type="scientific">Toxocara canis</name>
    <name type="common">Canine roundworm</name>
    <dbReference type="NCBI Taxonomy" id="6265"/>
    <lineage>
        <taxon>Eukaryota</taxon>
        <taxon>Metazoa</taxon>
        <taxon>Ecdysozoa</taxon>
        <taxon>Nematoda</taxon>
        <taxon>Chromadorea</taxon>
        <taxon>Rhabditida</taxon>
        <taxon>Spirurina</taxon>
        <taxon>Ascaridomorpha</taxon>
        <taxon>Ascaridoidea</taxon>
        <taxon>Toxocaridae</taxon>
        <taxon>Toxocara</taxon>
    </lineage>
</organism>
<reference evidence="1 2" key="2">
    <citation type="submission" date="2018-11" db="EMBL/GenBank/DDBJ databases">
        <authorList>
            <consortium name="Pathogen Informatics"/>
        </authorList>
    </citation>
    <scope>NUCLEOTIDE SEQUENCE [LARGE SCALE GENOMIC DNA]</scope>
</reference>